<comment type="caution">
    <text evidence="2">The sequence shown here is derived from an EMBL/GenBank/DDBJ whole genome shotgun (WGS) entry which is preliminary data.</text>
</comment>
<name>A0A816F5Q3_9BILA</name>
<dbReference type="Proteomes" id="UP000663854">
    <property type="component" value="Unassembled WGS sequence"/>
</dbReference>
<dbReference type="Proteomes" id="UP000663870">
    <property type="component" value="Unassembled WGS sequence"/>
</dbReference>
<protein>
    <submittedName>
        <fullName evidence="2">Uncharacterized protein</fullName>
    </submittedName>
</protein>
<evidence type="ECO:0000313" key="2">
    <source>
        <dbReference type="EMBL" id="CAF1655205.1"/>
    </source>
</evidence>
<keyword evidence="3" id="KW-1185">Reference proteome</keyword>
<dbReference type="EMBL" id="CAJNOL010011413">
    <property type="protein sequence ID" value="CAF1655205.1"/>
    <property type="molecule type" value="Genomic_DNA"/>
</dbReference>
<dbReference type="AlphaFoldDB" id="A0A816F5Q3"/>
<reference evidence="2" key="1">
    <citation type="submission" date="2021-02" db="EMBL/GenBank/DDBJ databases">
        <authorList>
            <person name="Nowell W R."/>
        </authorList>
    </citation>
    <scope>NUCLEOTIDE SEQUENCE</scope>
</reference>
<accession>A0A816F5Q3</accession>
<organism evidence="2 3">
    <name type="scientific">Rotaria sordida</name>
    <dbReference type="NCBI Taxonomy" id="392033"/>
    <lineage>
        <taxon>Eukaryota</taxon>
        <taxon>Metazoa</taxon>
        <taxon>Spiralia</taxon>
        <taxon>Gnathifera</taxon>
        <taxon>Rotifera</taxon>
        <taxon>Eurotatoria</taxon>
        <taxon>Bdelloidea</taxon>
        <taxon>Philodinida</taxon>
        <taxon>Philodinidae</taxon>
        <taxon>Rotaria</taxon>
    </lineage>
</organism>
<evidence type="ECO:0000313" key="1">
    <source>
        <dbReference type="EMBL" id="CAF1409265.1"/>
    </source>
</evidence>
<dbReference type="EMBL" id="CAJNOH010005773">
    <property type="protein sequence ID" value="CAF1409265.1"/>
    <property type="molecule type" value="Genomic_DNA"/>
</dbReference>
<gene>
    <name evidence="2" type="ORF">JXQ802_LOCUS55169</name>
    <name evidence="1" type="ORF">PYM288_LOCUS35064</name>
</gene>
<sequence length="57" mass="6880">KLNNIVKEDRSSMYYLLTNDAHLDHFILFDEHLQVYQPLILVYLQPKDYEKALKTLQ</sequence>
<evidence type="ECO:0000313" key="3">
    <source>
        <dbReference type="Proteomes" id="UP000663870"/>
    </source>
</evidence>
<proteinExistence type="predicted"/>
<feature type="non-terminal residue" evidence="2">
    <location>
        <position position="1"/>
    </location>
</feature>